<dbReference type="InterPro" id="IPR001810">
    <property type="entry name" value="F-box_dom"/>
</dbReference>
<dbReference type="PROSITE" id="PS50181">
    <property type="entry name" value="FBOX"/>
    <property type="match status" value="1"/>
</dbReference>
<dbReference type="AlphaFoldDB" id="A0A1E5VV21"/>
<evidence type="ECO:0000259" key="1">
    <source>
        <dbReference type="PROSITE" id="PS50181"/>
    </source>
</evidence>
<evidence type="ECO:0000313" key="2">
    <source>
        <dbReference type="EMBL" id="OEL28939.1"/>
    </source>
</evidence>
<dbReference type="Pfam" id="PF12937">
    <property type="entry name" value="F-box-like"/>
    <property type="match status" value="1"/>
</dbReference>
<feature type="domain" description="F-box" evidence="1">
    <location>
        <begin position="18"/>
        <end position="70"/>
    </location>
</feature>
<dbReference type="SUPFAM" id="SSF81383">
    <property type="entry name" value="F-box domain"/>
    <property type="match status" value="1"/>
</dbReference>
<accession>A0A1E5VV21</accession>
<sequence length="300" mass="33718">MQSHTKKCKTQLGDVPAAAAHVHVPEEIVAEILALLPGKSVLRFHAVCRAWRRITTDPAFLAAHARLRPLEVVLYSIMQERPWRDDPNGYSSDIAVESIPVSGDQAGWRRLFRYPEFINGENCSKLSGHCLRIASCSGVLLFRIGRGGGRYLICNPVTRQWAHLPRLQVQGHHIIVEYGFYFHQPSGEYRLQCHCQSRLVSKKYYIVSAGGTEPRQVSMADADEAAAGVILSYYFRCMTPVDLHDHLHWLSAREMVVAFDTASETFHVMPAPPTSRKCVKLFDMDGLLAVSEFGETQIDL</sequence>
<dbReference type="PANTHER" id="PTHR31672">
    <property type="entry name" value="BNACNNG10540D PROTEIN"/>
    <property type="match status" value="1"/>
</dbReference>
<organism evidence="2 3">
    <name type="scientific">Dichanthelium oligosanthes</name>
    <dbReference type="NCBI Taxonomy" id="888268"/>
    <lineage>
        <taxon>Eukaryota</taxon>
        <taxon>Viridiplantae</taxon>
        <taxon>Streptophyta</taxon>
        <taxon>Embryophyta</taxon>
        <taxon>Tracheophyta</taxon>
        <taxon>Spermatophyta</taxon>
        <taxon>Magnoliopsida</taxon>
        <taxon>Liliopsida</taxon>
        <taxon>Poales</taxon>
        <taxon>Poaceae</taxon>
        <taxon>PACMAD clade</taxon>
        <taxon>Panicoideae</taxon>
        <taxon>Panicodae</taxon>
        <taxon>Paniceae</taxon>
        <taxon>Dichantheliinae</taxon>
        <taxon>Dichanthelium</taxon>
    </lineage>
</organism>
<dbReference type="InterPro" id="IPR036047">
    <property type="entry name" value="F-box-like_dom_sf"/>
</dbReference>
<name>A0A1E5VV21_9POAL</name>
<protein>
    <recommendedName>
        <fullName evidence="1">F-box domain-containing protein</fullName>
    </recommendedName>
</protein>
<dbReference type="SMART" id="SM00256">
    <property type="entry name" value="FBOX"/>
    <property type="match status" value="1"/>
</dbReference>
<dbReference type="EMBL" id="LWDX02028816">
    <property type="protein sequence ID" value="OEL28939.1"/>
    <property type="molecule type" value="Genomic_DNA"/>
</dbReference>
<dbReference type="Proteomes" id="UP000095767">
    <property type="component" value="Unassembled WGS sequence"/>
</dbReference>
<proteinExistence type="predicted"/>
<evidence type="ECO:0000313" key="3">
    <source>
        <dbReference type="Proteomes" id="UP000095767"/>
    </source>
</evidence>
<gene>
    <name evidence="2" type="ORF">BAE44_0010042</name>
</gene>
<dbReference type="PANTHER" id="PTHR31672:SF2">
    <property type="entry name" value="F-BOX DOMAIN-CONTAINING PROTEIN"/>
    <property type="match status" value="1"/>
</dbReference>
<dbReference type="CDD" id="cd22157">
    <property type="entry name" value="F-box_AtFBW1-like"/>
    <property type="match status" value="1"/>
</dbReference>
<dbReference type="Gene3D" id="1.20.1280.50">
    <property type="match status" value="1"/>
</dbReference>
<dbReference type="OrthoDB" id="681455at2759"/>
<reference evidence="2 3" key="1">
    <citation type="submission" date="2016-09" db="EMBL/GenBank/DDBJ databases">
        <title>The draft genome of Dichanthelium oligosanthes: A C3 panicoid grass species.</title>
        <authorList>
            <person name="Studer A.J."/>
            <person name="Schnable J.C."/>
            <person name="Brutnell T.P."/>
        </authorList>
    </citation>
    <scope>NUCLEOTIDE SEQUENCE [LARGE SCALE GENOMIC DNA]</scope>
    <source>
        <strain evidence="3">cv. Kellogg 1175</strain>
        <tissue evidence="2">Leaf</tissue>
    </source>
</reference>
<keyword evidence="3" id="KW-1185">Reference proteome</keyword>
<comment type="caution">
    <text evidence="2">The sequence shown here is derived from an EMBL/GenBank/DDBJ whole genome shotgun (WGS) entry which is preliminary data.</text>
</comment>
<dbReference type="STRING" id="888268.A0A1E5VV21"/>
<dbReference type="InterPro" id="IPR050796">
    <property type="entry name" value="SCF_F-box_component"/>
</dbReference>